<dbReference type="InterPro" id="IPR016040">
    <property type="entry name" value="NAD(P)-bd_dom"/>
</dbReference>
<comment type="caution">
    <text evidence="2">The sequence shown here is derived from an EMBL/GenBank/DDBJ whole genome shotgun (WGS) entry which is preliminary data.</text>
</comment>
<keyword evidence="3" id="KW-1185">Reference proteome</keyword>
<dbReference type="Proteomes" id="UP001172673">
    <property type="component" value="Unassembled WGS sequence"/>
</dbReference>
<accession>A0AA39CNC8</accession>
<dbReference type="Gene3D" id="3.40.50.720">
    <property type="entry name" value="NAD(P)-binding Rossmann-like Domain"/>
    <property type="match status" value="1"/>
</dbReference>
<dbReference type="PANTHER" id="PTHR43162">
    <property type="match status" value="1"/>
</dbReference>
<dbReference type="InterPro" id="IPR051604">
    <property type="entry name" value="Ergot_Alk_Oxidoreductase"/>
</dbReference>
<evidence type="ECO:0000313" key="3">
    <source>
        <dbReference type="Proteomes" id="UP001172673"/>
    </source>
</evidence>
<dbReference type="AlphaFoldDB" id="A0AA39CNC8"/>
<protein>
    <recommendedName>
        <fullName evidence="1">NAD(P)-binding domain-containing protein</fullName>
    </recommendedName>
</protein>
<proteinExistence type="predicted"/>
<evidence type="ECO:0000259" key="1">
    <source>
        <dbReference type="Pfam" id="PF13460"/>
    </source>
</evidence>
<organism evidence="2 3">
    <name type="scientific">Cladophialophora chaetospira</name>
    <dbReference type="NCBI Taxonomy" id="386627"/>
    <lineage>
        <taxon>Eukaryota</taxon>
        <taxon>Fungi</taxon>
        <taxon>Dikarya</taxon>
        <taxon>Ascomycota</taxon>
        <taxon>Pezizomycotina</taxon>
        <taxon>Eurotiomycetes</taxon>
        <taxon>Chaetothyriomycetidae</taxon>
        <taxon>Chaetothyriales</taxon>
        <taxon>Herpotrichiellaceae</taxon>
        <taxon>Cladophialophora</taxon>
    </lineage>
</organism>
<sequence>MASPSFLITAASGHIGQELLPLLLAHPLKPKLVLPTSNVARLTSQLPPSYDTKRVHVIEGSLNDPNFVERICVEHSVTAVFLCLTTESELVVTLNFLDALKRAKCVKHLVYLSACGDFSLRAIENGVLNAVSAGHVVVKFIIEAKLAHGLASPEAGGMTWTIIGPSLFFINDFRSRKSILEKGVFDEPIGSKGVSRVHPVDIALAVSKALVDGGKNYHGQKIMIGSHKTYTSEETGRLWSEKLGREVKVVGSDEKTLSGFEAHISRISNPGWGRDMRLMYEIFEEVGFGMSEEDYKRQVEFLGKQPEEYEAWVTNVASKWKESI</sequence>
<evidence type="ECO:0000313" key="2">
    <source>
        <dbReference type="EMBL" id="KAJ9614617.1"/>
    </source>
</evidence>
<dbReference type="EMBL" id="JAPDRK010000003">
    <property type="protein sequence ID" value="KAJ9614617.1"/>
    <property type="molecule type" value="Genomic_DNA"/>
</dbReference>
<reference evidence="2" key="1">
    <citation type="submission" date="2022-10" db="EMBL/GenBank/DDBJ databases">
        <title>Culturing micro-colonial fungi from biological soil crusts in the Mojave desert and describing Neophaeococcomyces mojavensis, and introducing the new genera and species Taxawa tesnikishii.</title>
        <authorList>
            <person name="Kurbessoian T."/>
            <person name="Stajich J.E."/>
        </authorList>
    </citation>
    <scope>NUCLEOTIDE SEQUENCE</scope>
    <source>
        <strain evidence="2">TK_41</strain>
    </source>
</reference>
<name>A0AA39CNC8_9EURO</name>
<dbReference type="PANTHER" id="PTHR43162:SF1">
    <property type="entry name" value="PRESTALK A DIFFERENTIATION PROTEIN A"/>
    <property type="match status" value="1"/>
</dbReference>
<dbReference type="SUPFAM" id="SSF51735">
    <property type="entry name" value="NAD(P)-binding Rossmann-fold domains"/>
    <property type="match status" value="1"/>
</dbReference>
<feature type="domain" description="NAD(P)-binding" evidence="1">
    <location>
        <begin position="11"/>
        <end position="196"/>
    </location>
</feature>
<dbReference type="Pfam" id="PF13460">
    <property type="entry name" value="NAD_binding_10"/>
    <property type="match status" value="1"/>
</dbReference>
<dbReference type="InterPro" id="IPR036291">
    <property type="entry name" value="NAD(P)-bd_dom_sf"/>
</dbReference>
<gene>
    <name evidence="2" type="ORF">H2200_002754</name>
</gene>